<accession>A0A6V1RCP9</accession>
<proteinExistence type="predicted"/>
<gene>
    <name evidence="2" type="ORF">HAKA00212_LOCUS13099</name>
    <name evidence="3" type="ORF">HAKA00212_LOCUS13100</name>
</gene>
<organism evidence="3">
    <name type="scientific">Heterosigma akashiwo</name>
    <name type="common">Chromophytic alga</name>
    <name type="synonym">Heterosigma carterae</name>
    <dbReference type="NCBI Taxonomy" id="2829"/>
    <lineage>
        <taxon>Eukaryota</taxon>
        <taxon>Sar</taxon>
        <taxon>Stramenopiles</taxon>
        <taxon>Ochrophyta</taxon>
        <taxon>Raphidophyceae</taxon>
        <taxon>Chattonellales</taxon>
        <taxon>Chattonellaceae</taxon>
        <taxon>Heterosigma</taxon>
    </lineage>
</organism>
<name>A0A6V1RCP9_HETAK</name>
<protein>
    <submittedName>
        <fullName evidence="3">Uncharacterized protein</fullName>
    </submittedName>
</protein>
<dbReference type="EMBL" id="HBIU01028467">
    <property type="protein sequence ID" value="CAE0634382.1"/>
    <property type="molecule type" value="Transcribed_RNA"/>
</dbReference>
<dbReference type="AlphaFoldDB" id="A0A6V1RCP9"/>
<sequence>MGGNGMNGPLARTISTFFPEADEEGNQGNSKKGGNVEESIELPCPTDATSFRQLRPGLEPQVAKALDDAVRSAWADHPNLQVIGNNYPDFQKKMEAAGTAARGYLAELEGAHGNGRQARGLFVGLF</sequence>
<reference evidence="3" key="1">
    <citation type="submission" date="2021-01" db="EMBL/GenBank/DDBJ databases">
        <authorList>
            <person name="Corre E."/>
            <person name="Pelletier E."/>
            <person name="Niang G."/>
            <person name="Scheremetjew M."/>
            <person name="Finn R."/>
            <person name="Kale V."/>
            <person name="Holt S."/>
            <person name="Cochrane G."/>
            <person name="Meng A."/>
            <person name="Brown T."/>
            <person name="Cohen L."/>
        </authorList>
    </citation>
    <scope>NUCLEOTIDE SEQUENCE</scope>
    <source>
        <strain evidence="3">CCMP3107</strain>
    </source>
</reference>
<feature type="region of interest" description="Disordered" evidence="1">
    <location>
        <begin position="18"/>
        <end position="42"/>
    </location>
</feature>
<evidence type="ECO:0000256" key="1">
    <source>
        <dbReference type="SAM" id="MobiDB-lite"/>
    </source>
</evidence>
<evidence type="ECO:0000313" key="2">
    <source>
        <dbReference type="EMBL" id="CAE0634381.1"/>
    </source>
</evidence>
<dbReference type="EMBL" id="HBIU01028466">
    <property type="protein sequence ID" value="CAE0634381.1"/>
    <property type="molecule type" value="Transcribed_RNA"/>
</dbReference>
<evidence type="ECO:0000313" key="3">
    <source>
        <dbReference type="EMBL" id="CAE0634382.1"/>
    </source>
</evidence>